<keyword evidence="1" id="KW-0175">Coiled coil</keyword>
<dbReference type="Pfam" id="PF01592">
    <property type="entry name" value="NifU_N"/>
    <property type="match status" value="1"/>
</dbReference>
<name>A0A2H0TIT0_9BACT</name>
<dbReference type="Gene3D" id="3.90.1010.10">
    <property type="match status" value="1"/>
</dbReference>
<feature type="coiled-coil region" evidence="1">
    <location>
        <begin position="136"/>
        <end position="163"/>
    </location>
</feature>
<sequence>MNKVGLYTKKVIEHFKNPHNMGKIKNPDGVGKVGNIICGDVMWLYIKVGKDKKGREIIKDVKFETYGCVAALATSSVITDLAKGKPLEEALDFNREEIIKELGGLPAPKLHCSVLAADALYEAIYDYLKKQKREIPEKLEKAHQRIEKEKKEIEERYKEWIKIEEEMHKK</sequence>
<organism evidence="3 4">
    <name type="scientific">Candidatus Nealsonbacteria bacterium CG10_big_fil_rev_8_21_14_0_10_37_25</name>
    <dbReference type="NCBI Taxonomy" id="1974711"/>
    <lineage>
        <taxon>Bacteria</taxon>
        <taxon>Candidatus Nealsoniibacteriota</taxon>
    </lineage>
</organism>
<dbReference type="SUPFAM" id="SSF82649">
    <property type="entry name" value="SufE/NifU"/>
    <property type="match status" value="1"/>
</dbReference>
<feature type="domain" description="NIF system FeS cluster assembly NifU N-terminal" evidence="2">
    <location>
        <begin position="7"/>
        <end position="133"/>
    </location>
</feature>
<dbReference type="Proteomes" id="UP000228909">
    <property type="component" value="Unassembled WGS sequence"/>
</dbReference>
<dbReference type="GO" id="GO:0051536">
    <property type="term" value="F:iron-sulfur cluster binding"/>
    <property type="evidence" value="ECO:0007669"/>
    <property type="project" value="InterPro"/>
</dbReference>
<gene>
    <name evidence="3" type="ORF">COU43_02780</name>
</gene>
<dbReference type="EMBL" id="PFCK01000077">
    <property type="protein sequence ID" value="PIR71427.1"/>
    <property type="molecule type" value="Genomic_DNA"/>
</dbReference>
<dbReference type="AlphaFoldDB" id="A0A2H0TIT0"/>
<dbReference type="CDD" id="cd06664">
    <property type="entry name" value="IscU_like"/>
    <property type="match status" value="1"/>
</dbReference>
<dbReference type="InterPro" id="IPR002871">
    <property type="entry name" value="NIF_FeS_clus_asmbl_NifU_N"/>
</dbReference>
<evidence type="ECO:0000256" key="1">
    <source>
        <dbReference type="SAM" id="Coils"/>
    </source>
</evidence>
<dbReference type="GO" id="GO:0016226">
    <property type="term" value="P:iron-sulfur cluster assembly"/>
    <property type="evidence" value="ECO:0007669"/>
    <property type="project" value="InterPro"/>
</dbReference>
<evidence type="ECO:0000313" key="4">
    <source>
        <dbReference type="Proteomes" id="UP000228909"/>
    </source>
</evidence>
<reference evidence="4" key="1">
    <citation type="submission" date="2017-09" db="EMBL/GenBank/DDBJ databases">
        <title>Depth-based differentiation of microbial function through sediment-hosted aquifers and enrichment of novel symbionts in the deep terrestrial subsurface.</title>
        <authorList>
            <person name="Probst A.J."/>
            <person name="Ladd B."/>
            <person name="Jarett J.K."/>
            <person name="Geller-Mcgrath D.E."/>
            <person name="Sieber C.M.K."/>
            <person name="Emerson J.B."/>
            <person name="Anantharaman K."/>
            <person name="Thomas B.C."/>
            <person name="Malmstrom R."/>
            <person name="Stieglmeier M."/>
            <person name="Klingl A."/>
            <person name="Woyke T."/>
            <person name="Ryan C.M."/>
            <person name="Banfield J.F."/>
        </authorList>
    </citation>
    <scope>NUCLEOTIDE SEQUENCE [LARGE SCALE GENOMIC DNA]</scope>
</reference>
<proteinExistence type="predicted"/>
<comment type="caution">
    <text evidence="3">The sequence shown here is derived from an EMBL/GenBank/DDBJ whole genome shotgun (WGS) entry which is preliminary data.</text>
</comment>
<accession>A0A2H0TIT0</accession>
<dbReference type="PANTHER" id="PTHR10093">
    <property type="entry name" value="IRON-SULFUR CLUSTER ASSEMBLY ENZYME NIFU HOMOLOG"/>
    <property type="match status" value="1"/>
</dbReference>
<evidence type="ECO:0000313" key="3">
    <source>
        <dbReference type="EMBL" id="PIR71427.1"/>
    </source>
</evidence>
<evidence type="ECO:0000259" key="2">
    <source>
        <dbReference type="Pfam" id="PF01592"/>
    </source>
</evidence>
<protein>
    <submittedName>
        <fullName evidence="3">Iron-sulfur cluster assembly scaffold protein</fullName>
    </submittedName>
</protein>
<dbReference type="GO" id="GO:0005506">
    <property type="term" value="F:iron ion binding"/>
    <property type="evidence" value="ECO:0007669"/>
    <property type="project" value="InterPro"/>
</dbReference>